<organism evidence="2 3">
    <name type="scientific">Moraxella lacunata</name>
    <dbReference type="NCBI Taxonomy" id="477"/>
    <lineage>
        <taxon>Bacteria</taxon>
        <taxon>Pseudomonadati</taxon>
        <taxon>Pseudomonadota</taxon>
        <taxon>Gammaproteobacteria</taxon>
        <taxon>Moraxellales</taxon>
        <taxon>Moraxellaceae</taxon>
        <taxon>Moraxella</taxon>
    </lineage>
</organism>
<dbReference type="RefSeq" id="WP_115004659.1">
    <property type="nucleotide sequence ID" value="NZ_UGQU01000001.1"/>
</dbReference>
<name>A0A378T6R1_MORLA</name>
<dbReference type="InterPro" id="IPR044038">
    <property type="entry name" value="dATP/dGTP_diPOhydrolase_N"/>
</dbReference>
<sequence length="97" mass="10901">MGKKHDQAKPRFSLLPSAPLWQVVEVLEFGASKYGADNWQAVPNARERYFNACHRHLNAWWGGEMVDGESGLPHLAHAVCCLMFLMWFDGVGNAKSD</sequence>
<feature type="domain" description="dATP/dGTP diphosphohydrolase N-terminal" evidence="1">
    <location>
        <begin position="2"/>
        <end position="91"/>
    </location>
</feature>
<dbReference type="Proteomes" id="UP000254437">
    <property type="component" value="Unassembled WGS sequence"/>
</dbReference>
<gene>
    <name evidence="2" type="ORF">NCTC10359_00159</name>
</gene>
<accession>A0A378T6R1</accession>
<reference evidence="2 3" key="1">
    <citation type="submission" date="2018-06" db="EMBL/GenBank/DDBJ databases">
        <authorList>
            <consortium name="Pathogen Informatics"/>
            <person name="Doyle S."/>
        </authorList>
    </citation>
    <scope>NUCLEOTIDE SEQUENCE [LARGE SCALE GENOMIC DNA]</scope>
    <source>
        <strain evidence="2 3">NCTC10359</strain>
    </source>
</reference>
<dbReference type="EMBL" id="UGQU01000001">
    <property type="protein sequence ID" value="STZ55565.1"/>
    <property type="molecule type" value="Genomic_DNA"/>
</dbReference>
<evidence type="ECO:0000313" key="3">
    <source>
        <dbReference type="Proteomes" id="UP000254437"/>
    </source>
</evidence>
<evidence type="ECO:0000259" key="1">
    <source>
        <dbReference type="Pfam" id="PF18909"/>
    </source>
</evidence>
<proteinExistence type="predicted"/>
<dbReference type="AlphaFoldDB" id="A0A378T6R1"/>
<evidence type="ECO:0000313" key="2">
    <source>
        <dbReference type="EMBL" id="STZ55565.1"/>
    </source>
</evidence>
<dbReference type="Pfam" id="PF18909">
    <property type="entry name" value="dGTP_diPhyd_N"/>
    <property type="match status" value="1"/>
</dbReference>
<protein>
    <recommendedName>
        <fullName evidence="1">dATP/dGTP diphosphohydrolase N-terminal domain-containing protein</fullName>
    </recommendedName>
</protein>